<dbReference type="EMBL" id="CP006936">
    <property type="protein sequence ID" value="AHC27996.1"/>
    <property type="molecule type" value="Genomic_DNA"/>
</dbReference>
<organism evidence="1 2">
    <name type="scientific">Mycolicibacterium neoaurum VKM Ac-1815D</name>
    <dbReference type="NCBI Taxonomy" id="700508"/>
    <lineage>
        <taxon>Bacteria</taxon>
        <taxon>Bacillati</taxon>
        <taxon>Actinomycetota</taxon>
        <taxon>Actinomycetes</taxon>
        <taxon>Mycobacteriales</taxon>
        <taxon>Mycobacteriaceae</taxon>
        <taxon>Mycolicibacterium</taxon>
    </lineage>
</organism>
<gene>
    <name evidence="1" type="ORF">D174_16870</name>
</gene>
<dbReference type="AlphaFoldDB" id="V5XJH1"/>
<sequence>MHARRRAQIGASAVFIATMLRLLSREEMCGNSMRSWLALCSR</sequence>
<name>V5XJH1_MYCNE</name>
<protein>
    <submittedName>
        <fullName evidence="1">Uncharacterized protein</fullName>
    </submittedName>
</protein>
<dbReference type="Proteomes" id="UP000018763">
    <property type="component" value="Chromosome"/>
</dbReference>
<proteinExistence type="predicted"/>
<evidence type="ECO:0000313" key="2">
    <source>
        <dbReference type="Proteomes" id="UP000018763"/>
    </source>
</evidence>
<evidence type="ECO:0000313" key="1">
    <source>
        <dbReference type="EMBL" id="AHC27996.1"/>
    </source>
</evidence>
<reference evidence="1 2" key="1">
    <citation type="journal article" date="2014" name="Genome Announc.">
        <title>Complete Genome Sequence of Sterol-Transforming Mycobacterium neoaurum Strain VKM Ac-1815D.</title>
        <authorList>
            <person name="Shtratnikova V.Y."/>
            <person name="Bragin E.Y."/>
            <person name="Dovbnya D.V."/>
            <person name="Pekov Y.A."/>
            <person name="Schelkunov M.I."/>
            <person name="Strizhov N."/>
            <person name="Ivashina T.V."/>
            <person name="Ashapkin V.V."/>
            <person name="Donova M.V."/>
        </authorList>
    </citation>
    <scope>NUCLEOTIDE SEQUENCE [LARGE SCALE GENOMIC DNA]</scope>
    <source>
        <strain evidence="1 2">VKM Ac-1815D</strain>
    </source>
</reference>
<keyword evidence="2" id="KW-1185">Reference proteome</keyword>
<accession>V5XJH1</accession>